<feature type="compositionally biased region" description="Polar residues" evidence="3">
    <location>
        <begin position="463"/>
        <end position="473"/>
    </location>
</feature>
<sequence>MDGRPPAGPDDPLPLEFVMGTNRCDVWEVEYKHGVQSGPEVSVQVYGHLADLYAVATHPTDPDVFASAAEADRVFLWNAADCNLIRTSPTGVVGRSIAFSAEPVPSSAKYFPGWSPTSMKNQPVSAGHHIAVGGKSGSIAVIDGVTLQPLAMLKDVQSAVDDVKFCGGPRQMLAAGSHDLVVDVYDVDRGYVHLSRCQGHQATITHLDWSLPLYSPNGAGGADKPQRLLQTNCASYEILHWDPVTGRQVLVNQRDTQWESFTCVLGFSVMGVWPDGSDGTDINAVDRAKCGQSVVRDPKVPRASLGRWPAPDSCAELDGAGFLVTADDFGKVKLFNYPCVFNDAPYREYKGHASHAMCIRFTADDARVLTAGGHDRAMLQFKTVGVRAGDEPPVKPCAPVPKRTWGPIDGGKAYGWIEDKGTVNGTRTRGEGVGRPPPVAMPSMKYVPGSSPLHGEERRATWEDTSVGPTRQVSGAGAVAGPSVTLTPPAMGRSQSTARPATAATGSSGTIGPGYSQKHSRGEASFERGRYADVDDEAEEIIEDEF</sequence>
<keyword evidence="1" id="KW-0853">WD repeat</keyword>
<gene>
    <name evidence="5" type="ORF">MANT1106_LOCUS19013</name>
</gene>
<dbReference type="InterPro" id="IPR036322">
    <property type="entry name" value="WD40_repeat_dom_sf"/>
</dbReference>
<evidence type="ECO:0000256" key="1">
    <source>
        <dbReference type="ARBA" id="ARBA00022574"/>
    </source>
</evidence>
<dbReference type="PANTHER" id="PTHR13720">
    <property type="entry name" value="WD-40 REPEAT PROTEIN"/>
    <property type="match status" value="1"/>
</dbReference>
<feature type="compositionally biased region" description="Acidic residues" evidence="3">
    <location>
        <begin position="534"/>
        <end position="546"/>
    </location>
</feature>
<name>A0A7S0T1C8_9CHLO</name>
<dbReference type="InterPro" id="IPR055442">
    <property type="entry name" value="Beta-prop_EML-like_2nd"/>
</dbReference>
<protein>
    <recommendedName>
        <fullName evidence="4">EML-like second beta-propeller domain-containing protein</fullName>
    </recommendedName>
</protein>
<dbReference type="SMART" id="SM00320">
    <property type="entry name" value="WD40"/>
    <property type="match status" value="5"/>
</dbReference>
<dbReference type="AlphaFoldDB" id="A0A7S0T1C8"/>
<organism evidence="5">
    <name type="scientific">Mantoniella antarctica</name>
    <dbReference type="NCBI Taxonomy" id="81844"/>
    <lineage>
        <taxon>Eukaryota</taxon>
        <taxon>Viridiplantae</taxon>
        <taxon>Chlorophyta</taxon>
        <taxon>Mamiellophyceae</taxon>
        <taxon>Mamiellales</taxon>
        <taxon>Mamiellaceae</taxon>
        <taxon>Mantoniella</taxon>
    </lineage>
</organism>
<accession>A0A7S0T1C8</accession>
<proteinExistence type="predicted"/>
<dbReference type="Gene3D" id="2.130.10.10">
    <property type="entry name" value="YVTN repeat-like/Quinoprotein amine dehydrogenase"/>
    <property type="match status" value="1"/>
</dbReference>
<feature type="region of interest" description="Disordered" evidence="3">
    <location>
        <begin position="416"/>
        <end position="546"/>
    </location>
</feature>
<dbReference type="Pfam" id="PF23414">
    <property type="entry name" value="Beta-prop_EML_2"/>
    <property type="match status" value="1"/>
</dbReference>
<dbReference type="EMBL" id="HBFC01032047">
    <property type="protein sequence ID" value="CAD8719801.1"/>
    <property type="molecule type" value="Transcribed_RNA"/>
</dbReference>
<dbReference type="InterPro" id="IPR001680">
    <property type="entry name" value="WD40_rpt"/>
</dbReference>
<evidence type="ECO:0000256" key="3">
    <source>
        <dbReference type="SAM" id="MobiDB-lite"/>
    </source>
</evidence>
<dbReference type="InterPro" id="IPR050630">
    <property type="entry name" value="WD_repeat_EMAP"/>
</dbReference>
<feature type="compositionally biased region" description="Basic and acidic residues" evidence="3">
    <location>
        <begin position="520"/>
        <end position="533"/>
    </location>
</feature>
<dbReference type="InterPro" id="IPR015943">
    <property type="entry name" value="WD40/YVTN_repeat-like_dom_sf"/>
</dbReference>
<dbReference type="PANTHER" id="PTHR13720:SF33">
    <property type="entry name" value="HELP DOMAIN-CONTAINING PROTEIN"/>
    <property type="match status" value="1"/>
</dbReference>
<evidence type="ECO:0000256" key="2">
    <source>
        <dbReference type="ARBA" id="ARBA00022737"/>
    </source>
</evidence>
<feature type="domain" description="EML-like second beta-propeller" evidence="4">
    <location>
        <begin position="126"/>
        <end position="382"/>
    </location>
</feature>
<keyword evidence="2" id="KW-0677">Repeat</keyword>
<dbReference type="SUPFAM" id="SSF50978">
    <property type="entry name" value="WD40 repeat-like"/>
    <property type="match status" value="1"/>
</dbReference>
<dbReference type="GO" id="GO:0008017">
    <property type="term" value="F:microtubule binding"/>
    <property type="evidence" value="ECO:0007669"/>
    <property type="project" value="TreeGrafter"/>
</dbReference>
<feature type="compositionally biased region" description="Polar residues" evidence="3">
    <location>
        <begin position="493"/>
        <end position="510"/>
    </location>
</feature>
<evidence type="ECO:0000313" key="5">
    <source>
        <dbReference type="EMBL" id="CAD8719801.1"/>
    </source>
</evidence>
<evidence type="ECO:0000259" key="4">
    <source>
        <dbReference type="Pfam" id="PF23414"/>
    </source>
</evidence>
<reference evidence="5" key="1">
    <citation type="submission" date="2021-01" db="EMBL/GenBank/DDBJ databases">
        <authorList>
            <person name="Corre E."/>
            <person name="Pelletier E."/>
            <person name="Niang G."/>
            <person name="Scheremetjew M."/>
            <person name="Finn R."/>
            <person name="Kale V."/>
            <person name="Holt S."/>
            <person name="Cochrane G."/>
            <person name="Meng A."/>
            <person name="Brown T."/>
            <person name="Cohen L."/>
        </authorList>
    </citation>
    <scope>NUCLEOTIDE SEQUENCE</scope>
    <source>
        <strain evidence="5">SL-175</strain>
    </source>
</reference>